<keyword evidence="5" id="KW-0411">Iron-sulfur</keyword>
<proteinExistence type="predicted"/>
<dbReference type="EMBL" id="CP036287">
    <property type="protein sequence ID" value="QDU65791.1"/>
    <property type="molecule type" value="Genomic_DNA"/>
</dbReference>
<evidence type="ECO:0000313" key="7">
    <source>
        <dbReference type="EMBL" id="QDU65791.1"/>
    </source>
</evidence>
<comment type="cofactor">
    <cofactor evidence="1">
        <name>[4Fe-4S] cluster</name>
        <dbReference type="ChEBI" id="CHEBI:49883"/>
    </cofactor>
</comment>
<dbReference type="SFLD" id="SFLDG01082">
    <property type="entry name" value="B12-binding_domain_containing"/>
    <property type="match status" value="1"/>
</dbReference>
<evidence type="ECO:0000313" key="8">
    <source>
        <dbReference type="Proteomes" id="UP000316921"/>
    </source>
</evidence>
<evidence type="ECO:0000256" key="1">
    <source>
        <dbReference type="ARBA" id="ARBA00001966"/>
    </source>
</evidence>
<gene>
    <name evidence="7" type="ORF">Pla133_08570</name>
</gene>
<organism evidence="7 8">
    <name type="scientific">Engelhardtia mirabilis</name>
    <dbReference type="NCBI Taxonomy" id="2528011"/>
    <lineage>
        <taxon>Bacteria</taxon>
        <taxon>Pseudomonadati</taxon>
        <taxon>Planctomycetota</taxon>
        <taxon>Planctomycetia</taxon>
        <taxon>Planctomycetia incertae sedis</taxon>
        <taxon>Engelhardtia</taxon>
    </lineage>
</organism>
<evidence type="ECO:0000256" key="4">
    <source>
        <dbReference type="ARBA" id="ARBA00023004"/>
    </source>
</evidence>
<dbReference type="AlphaFoldDB" id="A0A518BFN3"/>
<dbReference type="InterPro" id="IPR006638">
    <property type="entry name" value="Elp3/MiaA/NifB-like_rSAM"/>
</dbReference>
<sequence length="317" mass="34609">MGGLGPIRRATLAMLEGPPGASPPVISYEGTLYRPPSEARSLILQATIGCSYNECAFCAMYRDKRFRVRPLDELVAEIDWAAAQPGPEVDKVFLADGDALVAKPKFLLGILEALRGTFPMLRRVSCYASPQALQIRSVEQMVELREAGLTQYYLGIESGHDTVLEQLTKGVDAAEMIRVANKAQEAGVKLSTMILLGAGGRELSRDHAIASARVVNAIGPRFVSTLVMTPVEGTPLAAADERGEFDHMDPVELAAELREFVAHLELDATIFRSNHASNYLTLAGTLPKDKQRLVETLDAVLAHPDRVRFVPDWMRGL</sequence>
<dbReference type="KEGG" id="pbap:Pla133_08570"/>
<evidence type="ECO:0000256" key="2">
    <source>
        <dbReference type="ARBA" id="ARBA00022691"/>
    </source>
</evidence>
<dbReference type="PROSITE" id="PS51918">
    <property type="entry name" value="RADICAL_SAM"/>
    <property type="match status" value="1"/>
</dbReference>
<dbReference type="GO" id="GO:0003824">
    <property type="term" value="F:catalytic activity"/>
    <property type="evidence" value="ECO:0007669"/>
    <property type="project" value="InterPro"/>
</dbReference>
<dbReference type="InterPro" id="IPR013785">
    <property type="entry name" value="Aldolase_TIM"/>
</dbReference>
<dbReference type="SMART" id="SM00729">
    <property type="entry name" value="Elp3"/>
    <property type="match status" value="1"/>
</dbReference>
<dbReference type="InterPro" id="IPR058240">
    <property type="entry name" value="rSAM_sf"/>
</dbReference>
<evidence type="ECO:0000256" key="3">
    <source>
        <dbReference type="ARBA" id="ARBA00022723"/>
    </source>
</evidence>
<dbReference type="PANTHER" id="PTHR43409:SF4">
    <property type="entry name" value="RADICAL SAM SUPERFAMILY PROTEIN"/>
    <property type="match status" value="1"/>
</dbReference>
<keyword evidence="4" id="KW-0408">Iron</keyword>
<dbReference type="Pfam" id="PF04055">
    <property type="entry name" value="Radical_SAM"/>
    <property type="match status" value="1"/>
</dbReference>
<keyword evidence="8" id="KW-1185">Reference proteome</keyword>
<dbReference type="Proteomes" id="UP000316921">
    <property type="component" value="Chromosome"/>
</dbReference>
<name>A0A518BFN3_9BACT</name>
<feature type="domain" description="Radical SAM core" evidence="6">
    <location>
        <begin position="34"/>
        <end position="273"/>
    </location>
</feature>
<protein>
    <submittedName>
        <fullName evidence="7">Coproporphyrinogen III oxidase</fullName>
    </submittedName>
</protein>
<evidence type="ECO:0000256" key="5">
    <source>
        <dbReference type="ARBA" id="ARBA00023014"/>
    </source>
</evidence>
<dbReference type="GO" id="GO:0051536">
    <property type="term" value="F:iron-sulfur cluster binding"/>
    <property type="evidence" value="ECO:0007669"/>
    <property type="project" value="UniProtKB-KW"/>
</dbReference>
<reference evidence="7 8" key="1">
    <citation type="submission" date="2019-02" db="EMBL/GenBank/DDBJ databases">
        <title>Deep-cultivation of Planctomycetes and their phenomic and genomic characterization uncovers novel biology.</title>
        <authorList>
            <person name="Wiegand S."/>
            <person name="Jogler M."/>
            <person name="Boedeker C."/>
            <person name="Pinto D."/>
            <person name="Vollmers J."/>
            <person name="Rivas-Marin E."/>
            <person name="Kohn T."/>
            <person name="Peeters S.H."/>
            <person name="Heuer A."/>
            <person name="Rast P."/>
            <person name="Oberbeckmann S."/>
            <person name="Bunk B."/>
            <person name="Jeske O."/>
            <person name="Meyerdierks A."/>
            <person name="Storesund J.E."/>
            <person name="Kallscheuer N."/>
            <person name="Luecker S."/>
            <person name="Lage O.M."/>
            <person name="Pohl T."/>
            <person name="Merkel B.J."/>
            <person name="Hornburger P."/>
            <person name="Mueller R.-W."/>
            <person name="Bruemmer F."/>
            <person name="Labrenz M."/>
            <person name="Spormann A.M."/>
            <person name="Op den Camp H."/>
            <person name="Overmann J."/>
            <person name="Amann R."/>
            <person name="Jetten M.S.M."/>
            <person name="Mascher T."/>
            <person name="Medema M.H."/>
            <person name="Devos D.P."/>
            <person name="Kaster A.-K."/>
            <person name="Ovreas L."/>
            <person name="Rohde M."/>
            <person name="Galperin M.Y."/>
            <person name="Jogler C."/>
        </authorList>
    </citation>
    <scope>NUCLEOTIDE SEQUENCE [LARGE SCALE GENOMIC DNA]</scope>
    <source>
        <strain evidence="7 8">Pla133</strain>
    </source>
</reference>
<dbReference type="InterPro" id="IPR007197">
    <property type="entry name" value="rSAM"/>
</dbReference>
<evidence type="ECO:0000259" key="6">
    <source>
        <dbReference type="PROSITE" id="PS51918"/>
    </source>
</evidence>
<dbReference type="Gene3D" id="3.20.20.70">
    <property type="entry name" value="Aldolase class I"/>
    <property type="match status" value="1"/>
</dbReference>
<keyword evidence="3" id="KW-0479">Metal-binding</keyword>
<dbReference type="PANTHER" id="PTHR43409">
    <property type="entry name" value="ANAEROBIC MAGNESIUM-PROTOPORPHYRIN IX MONOMETHYL ESTER CYCLASE-RELATED"/>
    <property type="match status" value="1"/>
</dbReference>
<keyword evidence="2" id="KW-0949">S-adenosyl-L-methionine</keyword>
<dbReference type="SUPFAM" id="SSF102114">
    <property type="entry name" value="Radical SAM enzymes"/>
    <property type="match status" value="1"/>
</dbReference>
<accession>A0A518BFN3</accession>
<dbReference type="SFLD" id="SFLDS00029">
    <property type="entry name" value="Radical_SAM"/>
    <property type="match status" value="1"/>
</dbReference>
<dbReference type="GO" id="GO:0046872">
    <property type="term" value="F:metal ion binding"/>
    <property type="evidence" value="ECO:0007669"/>
    <property type="project" value="UniProtKB-KW"/>
</dbReference>
<dbReference type="InterPro" id="IPR051198">
    <property type="entry name" value="BchE-like"/>
</dbReference>
<dbReference type="SFLD" id="SFLDG01095">
    <property type="entry name" value="Uncharacterised_Radical_SAM_Su"/>
    <property type="match status" value="1"/>
</dbReference>